<dbReference type="EMBL" id="HAHI01000168">
    <property type="protein sequence ID" value="SNX34382.1"/>
    <property type="molecule type" value="Transcribed_RNA"/>
</dbReference>
<dbReference type="AlphaFoldDB" id="A0A4Q8K562"/>
<protein>
    <submittedName>
        <fullName evidence="2">U21-Sparatoxin-Hju1w_1</fullName>
    </submittedName>
</protein>
<evidence type="ECO:0000256" key="1">
    <source>
        <dbReference type="SAM" id="SignalP"/>
    </source>
</evidence>
<sequence>MNSKLCILLVIAVCLTLVHAGGKYCPEPKRKGPCHMRYKDNQCCKQSDCPSQSTCCKLPCGNVCLRESPVATNGVPVKDGEPCEPSYYTKKLKNFYSAQNSVFTSIS</sequence>
<reference evidence="2" key="2">
    <citation type="submission" date="2019-05" db="EMBL/GenBank/DDBJ databases">
        <title>Unravelling the molecular evolution of spider venoms.</title>
        <authorList>
            <person name="Pineda S."/>
        </authorList>
    </citation>
    <scope>NUCLEOTIDE SEQUENCE</scope>
</reference>
<feature type="chain" id="PRO_5020809247" evidence="1">
    <location>
        <begin position="21"/>
        <end position="107"/>
    </location>
</feature>
<name>A0A4Q8K562_9ARAC</name>
<keyword evidence="1" id="KW-0732">Signal</keyword>
<proteinExistence type="predicted"/>
<accession>A0A4Q8K562</accession>
<reference evidence="2" key="1">
    <citation type="submission" date="2017-05" db="EMBL/GenBank/DDBJ databases">
        <authorList>
            <person name="QRISCLOUD D."/>
        </authorList>
    </citation>
    <scope>NUCLEOTIDE SEQUENCE</scope>
</reference>
<evidence type="ECO:0000313" key="2">
    <source>
        <dbReference type="EMBL" id="SNX34382.1"/>
    </source>
</evidence>
<feature type="signal peptide" evidence="1">
    <location>
        <begin position="1"/>
        <end position="20"/>
    </location>
</feature>
<organism evidence="2">
    <name type="scientific">Heteropoda jugulans</name>
    <dbReference type="NCBI Taxonomy" id="1358901"/>
    <lineage>
        <taxon>Eukaryota</taxon>
        <taxon>Metazoa</taxon>
        <taxon>Ecdysozoa</taxon>
        <taxon>Arthropoda</taxon>
        <taxon>Chelicerata</taxon>
        <taxon>Arachnida</taxon>
        <taxon>Araneae</taxon>
        <taxon>Araneomorphae</taxon>
        <taxon>Entelegynae</taxon>
        <taxon>Dionycha</taxon>
        <taxon>Sparassidae</taxon>
        <taxon>Heteropoda</taxon>
    </lineage>
</organism>